<name>A0ABR3WL31_9PEZI</name>
<evidence type="ECO:0000256" key="3">
    <source>
        <dbReference type="ARBA" id="ARBA00022729"/>
    </source>
</evidence>
<dbReference type="Pfam" id="PF22244">
    <property type="entry name" value="GCE_fung"/>
    <property type="match status" value="1"/>
</dbReference>
<dbReference type="EC" id="3.1.1.117" evidence="7"/>
<gene>
    <name evidence="9" type="primary">cip2_2</name>
    <name evidence="9" type="ORF">Daus18300_007869</name>
</gene>
<dbReference type="SUPFAM" id="SSF53474">
    <property type="entry name" value="alpha/beta-Hydrolases"/>
    <property type="match status" value="1"/>
</dbReference>
<dbReference type="Proteomes" id="UP001583177">
    <property type="component" value="Unassembled WGS sequence"/>
</dbReference>
<evidence type="ECO:0000256" key="4">
    <source>
        <dbReference type="ARBA" id="ARBA00022801"/>
    </source>
</evidence>
<comment type="catalytic activity">
    <reaction evidence="6">
        <text>a 4-O-methyl-alpha-D-glucuronosyl ester derivative + H2O = 4-O-methyl-alpha-D-glucuronate derivative + an alcohol + H(+)</text>
        <dbReference type="Rhea" id="RHEA:67452"/>
        <dbReference type="ChEBI" id="CHEBI:15377"/>
        <dbReference type="ChEBI" id="CHEBI:15378"/>
        <dbReference type="ChEBI" id="CHEBI:30879"/>
        <dbReference type="ChEBI" id="CHEBI:171667"/>
        <dbReference type="ChEBI" id="CHEBI:171668"/>
        <dbReference type="EC" id="3.1.1.117"/>
    </reaction>
    <physiologicalReaction direction="left-to-right" evidence="6">
        <dbReference type="Rhea" id="RHEA:67453"/>
    </physiologicalReaction>
</comment>
<keyword evidence="4" id="KW-0378">Hydrolase</keyword>
<evidence type="ECO:0000259" key="8">
    <source>
        <dbReference type="Pfam" id="PF22244"/>
    </source>
</evidence>
<dbReference type="InterPro" id="IPR029058">
    <property type="entry name" value="AB_hydrolase_fold"/>
</dbReference>
<dbReference type="EMBL" id="JAWRVE010000071">
    <property type="protein sequence ID" value="KAL1864089.1"/>
    <property type="molecule type" value="Genomic_DNA"/>
</dbReference>
<reference evidence="9 10" key="1">
    <citation type="journal article" date="2024" name="IMA Fungus">
        <title>IMA Genome - F19 : A genome assembly and annotation guide to empower mycologists, including annotated draft genome sequences of Ceratocystis pirilliformis, Diaporthe australafricana, Fusarium ophioides, Paecilomyces lecythidis, and Sporothrix stenoceras.</title>
        <authorList>
            <person name="Aylward J."/>
            <person name="Wilson A.M."/>
            <person name="Visagie C.M."/>
            <person name="Spraker J."/>
            <person name="Barnes I."/>
            <person name="Buitendag C."/>
            <person name="Ceriani C."/>
            <person name="Del Mar Angel L."/>
            <person name="du Plessis D."/>
            <person name="Fuchs T."/>
            <person name="Gasser K."/>
            <person name="Kramer D."/>
            <person name="Li W."/>
            <person name="Munsamy K."/>
            <person name="Piso A."/>
            <person name="Price J.L."/>
            <person name="Sonnekus B."/>
            <person name="Thomas C."/>
            <person name="van der Nest A."/>
            <person name="van Dijk A."/>
            <person name="van Heerden A."/>
            <person name="van Vuuren N."/>
            <person name="Yilmaz N."/>
            <person name="Duong T.A."/>
            <person name="van der Merwe N.A."/>
            <person name="Wingfield M.J."/>
            <person name="Wingfield B.D."/>
        </authorList>
    </citation>
    <scope>NUCLEOTIDE SEQUENCE [LARGE SCALE GENOMIC DNA]</scope>
    <source>
        <strain evidence="9 10">CMW 18300</strain>
    </source>
</reference>
<comment type="caution">
    <text evidence="9">The sequence shown here is derived from an EMBL/GenBank/DDBJ whole genome shotgun (WGS) entry which is preliminary data.</text>
</comment>
<evidence type="ECO:0000256" key="1">
    <source>
        <dbReference type="ARBA" id="ARBA00010092"/>
    </source>
</evidence>
<keyword evidence="5" id="KW-0439">Lignin degradation</keyword>
<keyword evidence="10" id="KW-1185">Reference proteome</keyword>
<evidence type="ECO:0000313" key="9">
    <source>
        <dbReference type="EMBL" id="KAL1864089.1"/>
    </source>
</evidence>
<accession>A0ABR3WL31</accession>
<keyword evidence="2" id="KW-0719">Serine esterase</keyword>
<comment type="similarity">
    <text evidence="1">Belongs to the carbohydrate esterase 15 (CE15) family.</text>
</comment>
<evidence type="ECO:0000256" key="5">
    <source>
        <dbReference type="ARBA" id="ARBA00023185"/>
    </source>
</evidence>
<evidence type="ECO:0000256" key="2">
    <source>
        <dbReference type="ARBA" id="ARBA00022487"/>
    </source>
</evidence>
<evidence type="ECO:0000313" key="10">
    <source>
        <dbReference type="Proteomes" id="UP001583177"/>
    </source>
</evidence>
<dbReference type="Gene3D" id="3.40.50.1820">
    <property type="entry name" value="alpha/beta hydrolase"/>
    <property type="match status" value="1"/>
</dbReference>
<evidence type="ECO:0000256" key="7">
    <source>
        <dbReference type="ARBA" id="ARBA00026105"/>
    </source>
</evidence>
<feature type="domain" description="4-O-methyl-glucuronoyl methylesterase-like" evidence="8">
    <location>
        <begin position="94"/>
        <end position="323"/>
    </location>
</feature>
<protein>
    <recommendedName>
        <fullName evidence="7">(4-O-methyl)-D-glucuronate--lignin esterase</fullName>
        <ecNumber evidence="7">3.1.1.117</ecNumber>
    </recommendedName>
</protein>
<evidence type="ECO:0000256" key="6">
    <source>
        <dbReference type="ARBA" id="ARBA00024511"/>
    </source>
</evidence>
<dbReference type="InterPro" id="IPR054579">
    <property type="entry name" value="GCE-like_dom"/>
</dbReference>
<keyword evidence="3" id="KW-0732">Signal</keyword>
<proteinExistence type="inferred from homology"/>
<sequence length="396" mass="42647">MPSNYQPNEALKLKRPVQSWSSGTYLKNVSSLPNPFTFQDGAAVSTVADWYKRADELKRLFQSYELGWKPGKPAVFDARLNGTTLSITTGLTQTTAVTWNVSISYPTNSTGPGPYAAMIAYDGLSIPLDADIATITLTNDNIAQQNDQSSRGVGIFYDIYGKNATAGATMAWAWATSRIMDALELIDIAESNIDVKRVGITGCSRNGKGALVGGAFEPRLALTIPQESGSGGSATWRISDAMFAAGVVTQTAQEIIQENVWFGESFDPFVNDTALLPFDHHLLAALVAPRPILVLDNNGYEWLGPLSSYGGMSAAKTVWDALGTTSTFGFSLAASHPHCQFPADQQGAKLSSFLQRYLLNNTDVSTSVFDTATNGTDGNFTYVASDWITWTTPTLL</sequence>
<organism evidence="9 10">
    <name type="scientific">Diaporthe australafricana</name>
    <dbReference type="NCBI Taxonomy" id="127596"/>
    <lineage>
        <taxon>Eukaryota</taxon>
        <taxon>Fungi</taxon>
        <taxon>Dikarya</taxon>
        <taxon>Ascomycota</taxon>
        <taxon>Pezizomycotina</taxon>
        <taxon>Sordariomycetes</taxon>
        <taxon>Sordariomycetidae</taxon>
        <taxon>Diaporthales</taxon>
        <taxon>Diaporthaceae</taxon>
        <taxon>Diaporthe</taxon>
    </lineage>
</organism>